<comment type="caution">
    <text evidence="9">Lacks conserved residue(s) required for the propagation of feature annotation.</text>
</comment>
<feature type="region of interest" description="Disordered" evidence="10">
    <location>
        <begin position="312"/>
        <end position="338"/>
    </location>
</feature>
<evidence type="ECO:0000259" key="11">
    <source>
        <dbReference type="PROSITE" id="PS52040"/>
    </source>
</evidence>
<dbReference type="PANTHER" id="PTHR10169:SF38">
    <property type="entry name" value="DNA TOPOISOMERASE 2"/>
    <property type="match status" value="1"/>
</dbReference>
<dbReference type="PROSITE" id="PS52040">
    <property type="entry name" value="TOPO_IIA"/>
    <property type="match status" value="1"/>
</dbReference>
<dbReference type="InterPro" id="IPR013760">
    <property type="entry name" value="Topo_IIA-like_dom_sf"/>
</dbReference>
<dbReference type="GO" id="GO:0005524">
    <property type="term" value="F:ATP binding"/>
    <property type="evidence" value="ECO:0007669"/>
    <property type="project" value="UniProtKB-KW"/>
</dbReference>
<dbReference type="Proteomes" id="UP001459277">
    <property type="component" value="Unassembled WGS sequence"/>
</dbReference>
<feature type="domain" description="Topo IIA-type catalytic" evidence="11">
    <location>
        <begin position="1"/>
        <end position="366"/>
    </location>
</feature>
<dbReference type="Pfam" id="PF00521">
    <property type="entry name" value="DNA_topoisoIV"/>
    <property type="match status" value="1"/>
</dbReference>
<evidence type="ECO:0000256" key="8">
    <source>
        <dbReference type="ARBA" id="ARBA00023235"/>
    </source>
</evidence>
<dbReference type="GO" id="GO:0000819">
    <property type="term" value="P:sister chromatid segregation"/>
    <property type="evidence" value="ECO:0007669"/>
    <property type="project" value="TreeGrafter"/>
</dbReference>
<dbReference type="InterPro" id="IPR050634">
    <property type="entry name" value="DNA_Topoisomerase_II"/>
</dbReference>
<comment type="catalytic activity">
    <reaction evidence="1">
        <text>ATP-dependent breakage, passage and rejoining of double-stranded DNA.</text>
        <dbReference type="EC" id="5.6.2.2"/>
    </reaction>
</comment>
<dbReference type="GO" id="GO:0006265">
    <property type="term" value="P:DNA topological change"/>
    <property type="evidence" value="ECO:0007669"/>
    <property type="project" value="InterPro"/>
</dbReference>
<feature type="region of interest" description="Disordered" evidence="10">
    <location>
        <begin position="251"/>
        <end position="300"/>
    </location>
</feature>
<dbReference type="AlphaFoldDB" id="A0AAW2DAZ7"/>
<sequence length="366" mass="41072">MVSSLASTIIGMAQDYVGSNNINLLQPNGQFGTCNYGGKDHASARKRADLFVELQTKGLTPFAKNAKAVEPEVTGANDDTEETETIEKVQELCADRDKLNKEVDDLRKETTKSFWRKDVDGLEGQLNFYVIPELEKSNAQSEELRKKMRGKARGEAAMKSTRQAPKNHGRTIIRRQILKNLLHKLSRHLWLQWKTVGVKQFYVYNMSEKADLVLNDDDDDDNDDDDNVLKLKERLAAYNLDSYLHQSAAMETEVPKVPGKKKEHSKRAAAAKKKKPLATVSEISDDDDDDDINEIDDEDEDGEIEVVAAPEARKKGGRKPAANAKAVKAPAAAKKRGAANKRYLELWEGRKYCSLVAWSRLPLMVE</sequence>
<reference evidence="12 13" key="1">
    <citation type="submission" date="2024-01" db="EMBL/GenBank/DDBJ databases">
        <title>A telomere-to-telomere, gap-free genome of sweet tea (Lithocarpus litseifolius).</title>
        <authorList>
            <person name="Zhou J."/>
        </authorList>
    </citation>
    <scope>NUCLEOTIDE SEQUENCE [LARGE SCALE GENOMIC DNA]</scope>
    <source>
        <strain evidence="12">Zhou-2022a</strain>
        <tissue evidence="12">Leaf</tissue>
    </source>
</reference>
<evidence type="ECO:0000256" key="7">
    <source>
        <dbReference type="ARBA" id="ARBA00023125"/>
    </source>
</evidence>
<dbReference type="InterPro" id="IPR013758">
    <property type="entry name" value="Topo_IIA_A/C_ab"/>
</dbReference>
<feature type="compositionally biased region" description="Acidic residues" evidence="10">
    <location>
        <begin position="283"/>
        <end position="300"/>
    </location>
</feature>
<dbReference type="GO" id="GO:0005634">
    <property type="term" value="C:nucleus"/>
    <property type="evidence" value="ECO:0007669"/>
    <property type="project" value="TreeGrafter"/>
</dbReference>
<dbReference type="GO" id="GO:0000712">
    <property type="term" value="P:resolution of meiotic recombination intermediates"/>
    <property type="evidence" value="ECO:0007669"/>
    <property type="project" value="TreeGrafter"/>
</dbReference>
<dbReference type="GO" id="GO:0003918">
    <property type="term" value="F:DNA topoisomerase type II (double strand cut, ATP-hydrolyzing) activity"/>
    <property type="evidence" value="ECO:0007669"/>
    <property type="project" value="UniProtKB-EC"/>
</dbReference>
<keyword evidence="7 9" id="KW-0238">DNA-binding</keyword>
<gene>
    <name evidence="12" type="ORF">SO802_008370</name>
</gene>
<dbReference type="SUPFAM" id="SSF56719">
    <property type="entry name" value="Type II DNA topoisomerase"/>
    <property type="match status" value="1"/>
</dbReference>
<evidence type="ECO:0000313" key="12">
    <source>
        <dbReference type="EMBL" id="KAL0006868.1"/>
    </source>
</evidence>
<keyword evidence="5" id="KW-0067">ATP-binding</keyword>
<comment type="cofactor">
    <cofactor evidence="2">
        <name>Mg(2+)</name>
        <dbReference type="ChEBI" id="CHEBI:18420"/>
    </cofactor>
</comment>
<keyword evidence="4" id="KW-0547">Nucleotide-binding</keyword>
<evidence type="ECO:0000313" key="13">
    <source>
        <dbReference type="Proteomes" id="UP001459277"/>
    </source>
</evidence>
<name>A0AAW2DAZ7_9ROSI</name>
<feature type="compositionally biased region" description="Low complexity" evidence="10">
    <location>
        <begin position="319"/>
        <end position="332"/>
    </location>
</feature>
<evidence type="ECO:0000256" key="10">
    <source>
        <dbReference type="SAM" id="MobiDB-lite"/>
    </source>
</evidence>
<dbReference type="EC" id="5.6.2.2" evidence="3"/>
<organism evidence="12 13">
    <name type="scientific">Lithocarpus litseifolius</name>
    <dbReference type="NCBI Taxonomy" id="425828"/>
    <lineage>
        <taxon>Eukaryota</taxon>
        <taxon>Viridiplantae</taxon>
        <taxon>Streptophyta</taxon>
        <taxon>Embryophyta</taxon>
        <taxon>Tracheophyta</taxon>
        <taxon>Spermatophyta</taxon>
        <taxon>Magnoliopsida</taxon>
        <taxon>eudicotyledons</taxon>
        <taxon>Gunneridae</taxon>
        <taxon>Pentapetalae</taxon>
        <taxon>rosids</taxon>
        <taxon>fabids</taxon>
        <taxon>Fagales</taxon>
        <taxon>Fagaceae</taxon>
        <taxon>Lithocarpus</taxon>
    </lineage>
</organism>
<dbReference type="InterPro" id="IPR002205">
    <property type="entry name" value="Topo_IIA_dom_A"/>
</dbReference>
<evidence type="ECO:0000256" key="6">
    <source>
        <dbReference type="ARBA" id="ARBA00023029"/>
    </source>
</evidence>
<comment type="caution">
    <text evidence="12">The sequence shown here is derived from an EMBL/GenBank/DDBJ whole genome shotgun (WGS) entry which is preliminary data.</text>
</comment>
<keyword evidence="13" id="KW-1185">Reference proteome</keyword>
<dbReference type="Gene3D" id="3.90.199.10">
    <property type="entry name" value="Topoisomerase II, domain 5"/>
    <property type="match status" value="1"/>
</dbReference>
<proteinExistence type="predicted"/>
<dbReference type="PANTHER" id="PTHR10169">
    <property type="entry name" value="DNA TOPOISOMERASE/GYRASE"/>
    <property type="match status" value="1"/>
</dbReference>
<dbReference type="GO" id="GO:0003677">
    <property type="term" value="F:DNA binding"/>
    <property type="evidence" value="ECO:0007669"/>
    <property type="project" value="UniProtKB-UniRule"/>
</dbReference>
<evidence type="ECO:0000256" key="2">
    <source>
        <dbReference type="ARBA" id="ARBA00001946"/>
    </source>
</evidence>
<keyword evidence="8" id="KW-0413">Isomerase</keyword>
<evidence type="ECO:0000256" key="9">
    <source>
        <dbReference type="PROSITE-ProRule" id="PRU01384"/>
    </source>
</evidence>
<protein>
    <recommendedName>
        <fullName evidence="3">DNA topoisomerase (ATP-hydrolyzing)</fullName>
        <ecNumber evidence="3">5.6.2.2</ecNumber>
    </recommendedName>
</protein>
<evidence type="ECO:0000256" key="3">
    <source>
        <dbReference type="ARBA" id="ARBA00012895"/>
    </source>
</evidence>
<keyword evidence="6" id="KW-0799">Topoisomerase</keyword>
<evidence type="ECO:0000256" key="1">
    <source>
        <dbReference type="ARBA" id="ARBA00000185"/>
    </source>
</evidence>
<accession>A0AAW2DAZ7</accession>
<feature type="compositionally biased region" description="Basic residues" evidence="10">
    <location>
        <begin position="258"/>
        <end position="276"/>
    </location>
</feature>
<evidence type="ECO:0000256" key="5">
    <source>
        <dbReference type="ARBA" id="ARBA00022840"/>
    </source>
</evidence>
<evidence type="ECO:0000256" key="4">
    <source>
        <dbReference type="ARBA" id="ARBA00022741"/>
    </source>
</evidence>
<dbReference type="EMBL" id="JAZDWU010000003">
    <property type="protein sequence ID" value="KAL0006868.1"/>
    <property type="molecule type" value="Genomic_DNA"/>
</dbReference>